<dbReference type="InterPro" id="IPR028994">
    <property type="entry name" value="Integrin_alpha_N"/>
</dbReference>
<dbReference type="InterPro" id="IPR022385">
    <property type="entry name" value="Rhs_assc_core"/>
</dbReference>
<dbReference type="GO" id="GO:0005576">
    <property type="term" value="C:extracellular region"/>
    <property type="evidence" value="ECO:0007669"/>
    <property type="project" value="UniProtKB-SubCell"/>
</dbReference>
<dbReference type="InterPro" id="IPR003284">
    <property type="entry name" value="Sal_SpvB"/>
</dbReference>
<evidence type="ECO:0000313" key="11">
    <source>
        <dbReference type="Proteomes" id="UP000232188"/>
    </source>
</evidence>
<dbReference type="SUPFAM" id="SSF69318">
    <property type="entry name" value="Integrin alpha N-terminal domain"/>
    <property type="match status" value="2"/>
</dbReference>
<dbReference type="Proteomes" id="UP000232149">
    <property type="component" value="Unassembled WGS sequence"/>
</dbReference>
<evidence type="ECO:0000313" key="10">
    <source>
        <dbReference type="Proteomes" id="UP000232149"/>
    </source>
</evidence>
<keyword evidence="10" id="KW-1185">Reference proteome</keyword>
<accession>A0A2M9YR30</accession>
<gene>
    <name evidence="9" type="ORF">CH376_10365</name>
    <name evidence="8" type="ORF">CH380_08160</name>
</gene>
<dbReference type="Proteomes" id="UP000232188">
    <property type="component" value="Unassembled WGS sequence"/>
</dbReference>
<dbReference type="GO" id="GO:0005737">
    <property type="term" value="C:cytoplasm"/>
    <property type="evidence" value="ECO:0007669"/>
    <property type="project" value="InterPro"/>
</dbReference>
<keyword evidence="6" id="KW-0812">Transmembrane</keyword>
<keyword evidence="6" id="KW-1133">Transmembrane helix</keyword>
<keyword evidence="2" id="KW-0964">Secreted</keyword>
<organism evidence="8 11">
    <name type="scientific">Leptospira adleri</name>
    <dbReference type="NCBI Taxonomy" id="2023186"/>
    <lineage>
        <taxon>Bacteria</taxon>
        <taxon>Pseudomonadati</taxon>
        <taxon>Spirochaetota</taxon>
        <taxon>Spirochaetia</taxon>
        <taxon>Leptospirales</taxon>
        <taxon>Leptospiraceae</taxon>
        <taxon>Leptospira</taxon>
    </lineage>
</organism>
<keyword evidence="6" id="KW-0472">Membrane</keyword>
<reference evidence="10 11" key="1">
    <citation type="submission" date="2017-07" db="EMBL/GenBank/DDBJ databases">
        <title>Leptospira spp. isolated from tropical soils.</title>
        <authorList>
            <person name="Thibeaux R."/>
            <person name="Iraola G."/>
            <person name="Ferres I."/>
            <person name="Bierque E."/>
            <person name="Girault D."/>
            <person name="Soupe-Gilbert M.-E."/>
            <person name="Picardeau M."/>
            <person name="Goarant C."/>
        </authorList>
    </citation>
    <scope>NUCLEOTIDE SEQUENCE [LARGE SCALE GENOMIC DNA]</scope>
    <source>
        <strain evidence="8 11">FH2-B-C1</strain>
        <strain evidence="9 10">FH2-B-D1</strain>
    </source>
</reference>
<comment type="subcellular location">
    <subcellularLocation>
        <location evidence="1">Secreted</location>
    </subcellularLocation>
</comment>
<dbReference type="EMBL" id="NPDV01000005">
    <property type="protein sequence ID" value="PJZ53960.1"/>
    <property type="molecule type" value="Genomic_DNA"/>
</dbReference>
<evidence type="ECO:0000256" key="2">
    <source>
        <dbReference type="ARBA" id="ARBA00022525"/>
    </source>
</evidence>
<dbReference type="NCBIfam" id="TIGR03696">
    <property type="entry name" value="Rhs_assc_core"/>
    <property type="match status" value="1"/>
</dbReference>
<evidence type="ECO:0000259" key="7">
    <source>
        <dbReference type="Pfam" id="PF25023"/>
    </source>
</evidence>
<protein>
    <recommendedName>
        <fullName evidence="7">Teneurin-like YD-shell domain-containing protein</fullName>
    </recommendedName>
</protein>
<dbReference type="InterPro" id="IPR050708">
    <property type="entry name" value="T6SS_VgrG/RHS"/>
</dbReference>
<dbReference type="Gene3D" id="2.180.10.10">
    <property type="entry name" value="RHS repeat-associated core"/>
    <property type="match status" value="3"/>
</dbReference>
<evidence type="ECO:0000256" key="1">
    <source>
        <dbReference type="ARBA" id="ARBA00004613"/>
    </source>
</evidence>
<dbReference type="PANTHER" id="PTHR32305">
    <property type="match status" value="1"/>
</dbReference>
<keyword evidence="5" id="KW-0843">Virulence</keyword>
<name>A0A2M9YR30_9LEPT</name>
<dbReference type="PANTHER" id="PTHR32305:SF15">
    <property type="entry name" value="PROTEIN RHSA-RELATED"/>
    <property type="match status" value="1"/>
</dbReference>
<evidence type="ECO:0000256" key="4">
    <source>
        <dbReference type="ARBA" id="ARBA00022737"/>
    </source>
</evidence>
<dbReference type="InterPro" id="IPR031325">
    <property type="entry name" value="RHS_repeat"/>
</dbReference>
<keyword evidence="4" id="KW-0677">Repeat</keyword>
<feature type="transmembrane region" description="Helical" evidence="6">
    <location>
        <begin position="1872"/>
        <end position="1888"/>
    </location>
</feature>
<dbReference type="Pfam" id="PF03534">
    <property type="entry name" value="SpvB"/>
    <property type="match status" value="1"/>
</dbReference>
<comment type="caution">
    <text evidence="8">The sequence shown here is derived from an EMBL/GenBank/DDBJ whole genome shotgun (WGS) entry which is preliminary data.</text>
</comment>
<evidence type="ECO:0000313" key="8">
    <source>
        <dbReference type="EMBL" id="PJZ53960.1"/>
    </source>
</evidence>
<keyword evidence="3" id="KW-0732">Signal</keyword>
<dbReference type="Pfam" id="PF25023">
    <property type="entry name" value="TEN_YD-shell"/>
    <property type="match status" value="2"/>
</dbReference>
<dbReference type="Pfam" id="PF05593">
    <property type="entry name" value="RHS_repeat"/>
    <property type="match status" value="2"/>
</dbReference>
<proteinExistence type="predicted"/>
<dbReference type="EMBL" id="NPDU01000022">
    <property type="protein sequence ID" value="PJZ62048.1"/>
    <property type="molecule type" value="Genomic_DNA"/>
</dbReference>
<feature type="domain" description="Teneurin-like YD-shell" evidence="7">
    <location>
        <begin position="1598"/>
        <end position="1743"/>
    </location>
</feature>
<sequence length="2332" mass="257154">MKNKKTSSIILLIFTSFFLIQWLSLSSIASFFSSLISNEESSIPLPLPDINVDHTGKASFSIPVEVPPGAGDLVPSISLSYQSGNPDSGFLGKGWSLSGFPKVSKNPSFGIHNVASDQFVSDLTGELRSFGAGVFKSKTETFQKVSKNSNGWTVREKTGLETSFGSIQNSFSKITDSSGNDLAWAVDQVRDLNGNGYNVSYFDSSSLPDFALKEVSYIHGNARIVFEYESRGSSFFKIFKFSKGGERRTQLSAIRVFAKDQSGTEKETATYNFSYDIIGGELLLKTIERENFKPLTFSYTNSAPSATSYSASSTNFQLTYRAFDSSKQRDCDFGALVCLCSSSAACMAASFGLAGEVCRSSVESLGDVCQNGIENSFTSAVDVSGDGVPEFVRVLGDRNGQYFSKLDMSSWEASTSNLSVSNDTLGDRIDLNANGKILPGDVNGDGRMDFVVLERNAQPVRIFFGPNFNSVSVPSAFANIPNLASDSRNRHYVVDVNGDGRADFIQADDQLRLDVYLSNGSAFNFAQKLTISDFGSNFQQFVDLDQNGVPDFVRIDGISNQRLLVTFFDSNGSSLQEIETNELNEGNFGKMGDQFFSDVNGDGLLDFSYFSAAGSDNGYLNVRLSDGRRFHSESGGGSSTFLNETVASQDLQNMSLPSSSGYALYDINNDGAPDRVYYFGDYYQIEIYKPSTDSYLPPFNVNWSSDTVLDINFDGEDDKVRAGTFFWQQQMHVWFGPTDSFYSVDVNPAAMTPPPADMNALAGMSAIAYSNWLNRKEFADINGDGRADFIRFHNGVVRISFSQPSASGVPTFSANSDMEYSAEAFLQTADLNGDGRSELVGLQASALGMAVPIPSNIPLIGTVLYRNVPFHTFSKPNLIRFQPAVPNGLLSSVDGAFGRRTEISYDVAKQKVTPTSYNSAKPNVLPQVNPDFVVSKVVEKAGTQVDESTTYQYRFPKLFWNGLRNIGSLGYSEIVQTDLIRNVSTISQYGDSALELAGIANYAATYKNGIILSETTTNVARTVLGDGTIRVRQLGSSQVDYQNGSLLRTTNVSLSYDSYGNVLSKTTDIGSCVLEERTVYDNDTASWVIGKPIRLESYKDGELMSQKEYSYSGIFLNQEKTYTGASQWAVQSILQYDSYGNPIRIQDPRGNIIQIEIDNVVHKFPIRITNALGYTTTKEYDFTRGLEIASVDINGNRSETHFDKFGRALESIPAGMSDPFEQIEYDNTGHPTDQTIKTTIRREAGEESWTIQYFNSRGQSTRKESSLVDAAVLVEESLYDSEGKLIKAISPYVQGQAPFSWNEFEYDSEGKKKKVIGSDGAVVELEVNGFDSTQRMSQNGNLVSTVVSYGNDKGELLEKVIEGKSTKYQYKTNGKISKITDPDNGITTIDTDFIGRQTQIKNPNTGTVQYVYDAVGNLIEQRYGNGSTVEFQYDSLGRVTLVRGTAANGETETQVYEYDDPNVPNGKGRLTKVTDALGTTEFGYDERGNQTLLKKRLSEEDLTFLIEKTYTFQNQIASVKYPDGTLAKNLYSKSGYLSGITLTPGNGEGSDLPLVQYNGPLVDSSGVRIERILGNGVSTSILFDPAKKRPLGIVTKKDNEVYENVSYEYDLRGNFTKIEDQVVPSRTQTFTYDSLNRMTQAIGKYGTEDYQYNDSGQLLKKGTQTYSYNDPLHKTAVTRVVNAAINQIVDYSYDSAGNMIGRNGESMEYNSFQKLKKMNTQNGETMTFDYDFSGTRIRKTRSSDQTKTISLGGLYEIVMTPGQSPQHTLYFRGLSGDLVAQWSRTDAALQTSFQDSKNEENLLSWFHWGTDHSKGDSARKTFAEGMRESNKTSLNKKSFISFLKGKTLQILSSIQIATANAFVKLFTLHGKIVLYSVILLLGFGYILLTKEEKRFSILLRLTTPLLLLSFSVSSCSVLMPEGSGDPPWLIPPAIPATTPSIAQPYSPGGSGGGASGVPVSGMIFFHPDHLGSITMITDGQGNRIAGGEMGGTSHISYKPYGEIQRNDSAGPDIFRYKYTGQEEDRETGLYYYKARYYDPLIGRFTQADSLFDTTRPMSMDLYMYTEGNPVRYRDPSGNSILGDALSKNGLGMLKFNIGSSTTLKNAFFVSKKRWSDFGTGIKNVGAGALGLLLLPSSPVLGVAYGLATNPKAFFHKPLEATLGYMTFGLDYSASLFMNPILGDPLPSVKNMGGATVLENSFFENHIDSKDTAAVTTFSVVHMKSGSSDATLNHELGHVDQFYHAGGWRNFDWWKQSFDATLPNNEMDADIRGRTMGYAQGQFFYLIFGYDTYRLMFQYNLFLQTGKTGTEKGFYQQMIRNHYIISTINRKAF</sequence>
<dbReference type="Gene3D" id="2.130.10.130">
    <property type="entry name" value="Integrin alpha, N-terminal"/>
    <property type="match status" value="1"/>
</dbReference>
<evidence type="ECO:0000256" key="3">
    <source>
        <dbReference type="ARBA" id="ARBA00022729"/>
    </source>
</evidence>
<dbReference type="InterPro" id="IPR056823">
    <property type="entry name" value="TEN-like_YD-shell"/>
</dbReference>
<evidence type="ECO:0000313" key="9">
    <source>
        <dbReference type="EMBL" id="PJZ62048.1"/>
    </source>
</evidence>
<evidence type="ECO:0000256" key="6">
    <source>
        <dbReference type="SAM" id="Phobius"/>
    </source>
</evidence>
<dbReference type="InterPro" id="IPR013517">
    <property type="entry name" value="FG-GAP"/>
</dbReference>
<dbReference type="Pfam" id="PF13517">
    <property type="entry name" value="FG-GAP_3"/>
    <property type="match status" value="1"/>
</dbReference>
<evidence type="ECO:0000256" key="5">
    <source>
        <dbReference type="ARBA" id="ARBA00023026"/>
    </source>
</evidence>
<feature type="transmembrane region" description="Helical" evidence="6">
    <location>
        <begin position="1897"/>
        <end position="1919"/>
    </location>
</feature>
<feature type="domain" description="Teneurin-like YD-shell" evidence="7">
    <location>
        <begin position="1966"/>
        <end position="2070"/>
    </location>
</feature>